<evidence type="ECO:0000313" key="3">
    <source>
        <dbReference type="Proteomes" id="UP000443090"/>
    </source>
</evidence>
<feature type="transmembrane region" description="Helical" evidence="1">
    <location>
        <begin position="12"/>
        <end position="37"/>
    </location>
</feature>
<keyword evidence="1" id="KW-0472">Membrane</keyword>
<name>A0A8H8UER8_9HELO</name>
<keyword evidence="1" id="KW-1133">Transmembrane helix</keyword>
<comment type="caution">
    <text evidence="2">The sequence shown here is derived from an EMBL/GenBank/DDBJ whole genome shotgun (WGS) entry which is preliminary data.</text>
</comment>
<dbReference type="EMBL" id="QGMI01000342">
    <property type="protein sequence ID" value="TVY42231.1"/>
    <property type="molecule type" value="Genomic_DNA"/>
</dbReference>
<feature type="transmembrane region" description="Helical" evidence="1">
    <location>
        <begin position="57"/>
        <end position="77"/>
    </location>
</feature>
<reference evidence="2 3" key="1">
    <citation type="submission" date="2018-05" db="EMBL/GenBank/DDBJ databases">
        <title>Genome sequencing and assembly of the regulated plant pathogen Lachnellula willkommii and related sister species for the development of diagnostic species identification markers.</title>
        <authorList>
            <person name="Giroux E."/>
            <person name="Bilodeau G."/>
        </authorList>
    </citation>
    <scope>NUCLEOTIDE SEQUENCE [LARGE SCALE GENOMIC DNA]</scope>
    <source>
        <strain evidence="2 3">CBS 160.35</strain>
    </source>
</reference>
<dbReference type="OrthoDB" id="3648309at2759"/>
<evidence type="ECO:0000256" key="1">
    <source>
        <dbReference type="SAM" id="Phobius"/>
    </source>
</evidence>
<gene>
    <name evidence="2" type="ORF">LOCC1_G005262</name>
</gene>
<evidence type="ECO:0000313" key="2">
    <source>
        <dbReference type="EMBL" id="TVY42231.1"/>
    </source>
</evidence>
<proteinExistence type="predicted"/>
<dbReference type="AlphaFoldDB" id="A0A8H8UER8"/>
<dbReference type="Proteomes" id="UP000443090">
    <property type="component" value="Unassembled WGS sequence"/>
</dbReference>
<protein>
    <submittedName>
        <fullName evidence="2">Uncharacterized protein</fullName>
    </submittedName>
</protein>
<keyword evidence="3" id="KW-1185">Reference proteome</keyword>
<organism evidence="2 3">
    <name type="scientific">Lachnellula occidentalis</name>
    <dbReference type="NCBI Taxonomy" id="215460"/>
    <lineage>
        <taxon>Eukaryota</taxon>
        <taxon>Fungi</taxon>
        <taxon>Dikarya</taxon>
        <taxon>Ascomycota</taxon>
        <taxon>Pezizomycotina</taxon>
        <taxon>Leotiomycetes</taxon>
        <taxon>Helotiales</taxon>
        <taxon>Lachnaceae</taxon>
        <taxon>Lachnellula</taxon>
    </lineage>
</organism>
<sequence length="80" mass="9058">MTLSFSLIGWRGLAVTNIFIGNFFFVFFYGGFGAILTHPFKVKESYSDDIVGYNNGLGLWVLMDSACYVWCSGYFSIHTF</sequence>
<accession>A0A8H8UER8</accession>
<keyword evidence="1" id="KW-0812">Transmembrane</keyword>